<dbReference type="FunFam" id="1.10.437.10:FF:000015">
    <property type="entry name" value="BCL2 like 13"/>
    <property type="match status" value="1"/>
</dbReference>
<evidence type="ECO:0000256" key="1">
    <source>
        <dbReference type="ARBA" id="ARBA00009458"/>
    </source>
</evidence>
<name>A0A851BCH6_PICGY</name>
<evidence type="ECO:0000256" key="3">
    <source>
        <dbReference type="SAM" id="Coils"/>
    </source>
</evidence>
<evidence type="ECO:0000313" key="8">
    <source>
        <dbReference type="Proteomes" id="UP000631391"/>
    </source>
</evidence>
<evidence type="ECO:0000256" key="2">
    <source>
        <dbReference type="ARBA" id="ARBA00022703"/>
    </source>
</evidence>
<dbReference type="GO" id="GO:0006915">
    <property type="term" value="P:apoptotic process"/>
    <property type="evidence" value="ECO:0007669"/>
    <property type="project" value="UniProtKB-KW"/>
</dbReference>
<dbReference type="Pfam" id="PF00452">
    <property type="entry name" value="Bcl-2"/>
    <property type="match status" value="1"/>
</dbReference>
<dbReference type="InterPro" id="IPR036834">
    <property type="entry name" value="Bcl-2-like_sf"/>
</dbReference>
<evidence type="ECO:0000256" key="4">
    <source>
        <dbReference type="SAM" id="MobiDB-lite"/>
    </source>
</evidence>
<dbReference type="AlphaFoldDB" id="A0A851BCH6"/>
<keyword evidence="5" id="KW-0812">Transmembrane</keyword>
<keyword evidence="5" id="KW-0472">Membrane</keyword>
<feature type="coiled-coil region" evidence="3">
    <location>
        <begin position="48"/>
        <end position="75"/>
    </location>
</feature>
<dbReference type="PANTHER" id="PTHR15758:SF2">
    <property type="entry name" value="BCL-2-LIKE PROTEIN 13"/>
    <property type="match status" value="1"/>
</dbReference>
<dbReference type="PANTHER" id="PTHR15758">
    <property type="entry name" value="BCL-2-LIKE PROTEIN 13"/>
    <property type="match status" value="1"/>
</dbReference>
<dbReference type="SUPFAM" id="SSF56854">
    <property type="entry name" value="Bcl-2 inhibitors of programmed cell death"/>
    <property type="match status" value="1"/>
</dbReference>
<comment type="similarity">
    <text evidence="1">Belongs to the Bcl-2 family.</text>
</comment>
<dbReference type="InterPro" id="IPR002475">
    <property type="entry name" value="Bcl2-like"/>
</dbReference>
<keyword evidence="3" id="KW-0175">Coiled coil</keyword>
<evidence type="ECO:0000313" key="7">
    <source>
        <dbReference type="EMBL" id="NWI41348.1"/>
    </source>
</evidence>
<feature type="region of interest" description="Disordered" evidence="4">
    <location>
        <begin position="230"/>
        <end position="250"/>
    </location>
</feature>
<organism evidence="7 8">
    <name type="scientific">Picathartes gymnocephalus</name>
    <name type="common">White-necked rockfowl</name>
    <dbReference type="NCBI Taxonomy" id="175131"/>
    <lineage>
        <taxon>Eukaryota</taxon>
        <taxon>Metazoa</taxon>
        <taxon>Chordata</taxon>
        <taxon>Craniata</taxon>
        <taxon>Vertebrata</taxon>
        <taxon>Euteleostomi</taxon>
        <taxon>Archelosauria</taxon>
        <taxon>Archosauria</taxon>
        <taxon>Dinosauria</taxon>
        <taxon>Saurischia</taxon>
        <taxon>Theropoda</taxon>
        <taxon>Coelurosauria</taxon>
        <taxon>Aves</taxon>
        <taxon>Neognathae</taxon>
        <taxon>Neoaves</taxon>
        <taxon>Telluraves</taxon>
        <taxon>Australaves</taxon>
        <taxon>Passeriformes</taxon>
        <taxon>Picathartidae</taxon>
        <taxon>Picathartes</taxon>
    </lineage>
</organism>
<keyword evidence="2" id="KW-0053">Apoptosis</keyword>
<feature type="transmembrane region" description="Helical" evidence="5">
    <location>
        <begin position="446"/>
        <end position="468"/>
    </location>
</feature>
<dbReference type="InterPro" id="IPR046371">
    <property type="entry name" value="Bcl-2_BH1-3"/>
</dbReference>
<feature type="region of interest" description="Disordered" evidence="4">
    <location>
        <begin position="391"/>
        <end position="435"/>
    </location>
</feature>
<reference evidence="7" key="1">
    <citation type="submission" date="2019-10" db="EMBL/GenBank/DDBJ databases">
        <title>Bird 10,000 Genomes (B10K) Project - Family phase.</title>
        <authorList>
            <person name="Zhang G."/>
        </authorList>
    </citation>
    <scope>NUCLEOTIDE SEQUENCE</scope>
    <source>
        <strain evidence="7">B10K-DU-012-30</strain>
        <tissue evidence="7">Muscle</tissue>
    </source>
</reference>
<gene>
    <name evidence="7" type="primary">Bcl2l13</name>
    <name evidence="7" type="ORF">PICGYM_R04790</name>
</gene>
<dbReference type="InterPro" id="IPR042398">
    <property type="entry name" value="BCL2L13"/>
</dbReference>
<keyword evidence="8" id="KW-1185">Reference proteome</keyword>
<dbReference type="GO" id="GO:0005739">
    <property type="term" value="C:mitochondrion"/>
    <property type="evidence" value="ECO:0007669"/>
    <property type="project" value="TreeGrafter"/>
</dbReference>
<protein>
    <submittedName>
        <fullName evidence="7">B2L13 protein</fullName>
    </submittedName>
</protein>
<evidence type="ECO:0000259" key="6">
    <source>
        <dbReference type="Pfam" id="PF00452"/>
    </source>
</evidence>
<feature type="non-terminal residue" evidence="7">
    <location>
        <position position="471"/>
    </location>
</feature>
<feature type="region of interest" description="Disordered" evidence="4">
    <location>
        <begin position="287"/>
        <end position="313"/>
    </location>
</feature>
<feature type="non-terminal residue" evidence="7">
    <location>
        <position position="1"/>
    </location>
</feature>
<feature type="compositionally biased region" description="Basic and acidic residues" evidence="4">
    <location>
        <begin position="397"/>
        <end position="435"/>
    </location>
</feature>
<proteinExistence type="inferred from homology"/>
<evidence type="ECO:0000256" key="5">
    <source>
        <dbReference type="SAM" id="Phobius"/>
    </source>
</evidence>
<accession>A0A851BCH6</accession>
<keyword evidence="5" id="KW-1133">Transmembrane helix</keyword>
<sequence length="471" mass="51188">MASATAVPVGFHYETKYVVLSYLGLLAQEKPQEHPPPPPIQGSEQQLMAQHALEKEALEKIKIEIEEELKCLDEEILEAFTMTGFDCHTSPVFSPANPESSVEDCLAHLGEKVSQELKEHLHKALQSLLSKPVTYQEYRERTQEAAAHASGWNKVLVPLVLLQQFLMELTRRGQEPLSALVNFGVTYLEDYSADYIIQQGGWGTVFTLESEEEEYPGLIAEDSNDIYILTSDNSGQVSPPESPTVTTSWQSESLPVSLSASQSWHTESLPVSLGPESWQQVAMDPEEVKSLDSNGGGEERSENNSSNSDIVHVEKEEIPEGIEEAVVPAGAAETMQAAFPESSASLQETKPPEIAAAEKAHLSALLRTKQEEKGKAAEELVEPEIPVLSKPVPKLAPSEEKAAPEPEKILLPGEKKAGKEGHLEEIEEKSSAAEEKPILLPEGKSILLYGGAAAVAILAVAVGVALALRKK</sequence>
<dbReference type="EMBL" id="WEKY01029162">
    <property type="protein sequence ID" value="NWI41348.1"/>
    <property type="molecule type" value="Genomic_DNA"/>
</dbReference>
<feature type="domain" description="Bcl-2 Bcl-2 homology region 1-3" evidence="6">
    <location>
        <begin position="106"/>
        <end position="202"/>
    </location>
</feature>
<dbReference type="Gene3D" id="1.10.437.10">
    <property type="entry name" value="Blc2-like"/>
    <property type="match status" value="1"/>
</dbReference>
<comment type="caution">
    <text evidence="7">The sequence shown here is derived from an EMBL/GenBank/DDBJ whole genome shotgun (WGS) entry which is preliminary data.</text>
</comment>
<dbReference type="Proteomes" id="UP000631391">
    <property type="component" value="Unassembled WGS sequence"/>
</dbReference>
<dbReference type="GO" id="GO:0016020">
    <property type="term" value="C:membrane"/>
    <property type="evidence" value="ECO:0007669"/>
    <property type="project" value="TreeGrafter"/>
</dbReference>
<dbReference type="PROSITE" id="PS50062">
    <property type="entry name" value="BCL2_FAMILY"/>
    <property type="match status" value="1"/>
</dbReference>
<dbReference type="GO" id="GO:0042981">
    <property type="term" value="P:regulation of apoptotic process"/>
    <property type="evidence" value="ECO:0007669"/>
    <property type="project" value="InterPro"/>
</dbReference>
<dbReference type="OrthoDB" id="8959856at2759"/>